<dbReference type="InterPro" id="IPR003594">
    <property type="entry name" value="HATPase_dom"/>
</dbReference>
<accession>A0ABT0XBN5</accession>
<organism evidence="3 4">
    <name type="scientific">Streptomyces meridianus</name>
    <dbReference type="NCBI Taxonomy" id="2938945"/>
    <lineage>
        <taxon>Bacteria</taxon>
        <taxon>Bacillati</taxon>
        <taxon>Actinomycetota</taxon>
        <taxon>Actinomycetes</taxon>
        <taxon>Kitasatosporales</taxon>
        <taxon>Streptomycetaceae</taxon>
        <taxon>Streptomyces</taxon>
    </lineage>
</organism>
<name>A0ABT0XBN5_9ACTN</name>
<keyword evidence="4" id="KW-1185">Reference proteome</keyword>
<comment type="caution">
    <text evidence="3">The sequence shown here is derived from an EMBL/GenBank/DDBJ whole genome shotgun (WGS) entry which is preliminary data.</text>
</comment>
<evidence type="ECO:0000256" key="1">
    <source>
        <dbReference type="ARBA" id="ARBA00022527"/>
    </source>
</evidence>
<dbReference type="Gene3D" id="3.30.565.10">
    <property type="entry name" value="Histidine kinase-like ATPase, C-terminal domain"/>
    <property type="match status" value="1"/>
</dbReference>
<proteinExistence type="predicted"/>
<sequence>MVLMESSHGSTAEARRATADFLSVVGGWVDVDAVVLVVSELVTNAARHTAGWWRLRVRVSRDHLVVDVEDASPVKPQTRRGDLRGGGGLGLPMVQRLAGSFEVVQRSGGKTVRARWALSPAMA</sequence>
<gene>
    <name evidence="3" type="ORF">M1E25_21725</name>
</gene>
<dbReference type="InterPro" id="IPR036890">
    <property type="entry name" value="HATPase_C_sf"/>
</dbReference>
<evidence type="ECO:0000313" key="3">
    <source>
        <dbReference type="EMBL" id="MCM2579931.1"/>
    </source>
</evidence>
<feature type="domain" description="Histidine kinase/HSP90-like ATPase" evidence="2">
    <location>
        <begin position="9"/>
        <end position="116"/>
    </location>
</feature>
<dbReference type="Proteomes" id="UP001167160">
    <property type="component" value="Unassembled WGS sequence"/>
</dbReference>
<dbReference type="RefSeq" id="WP_251418357.1">
    <property type="nucleotide sequence ID" value="NZ_JAMQGM010000049.1"/>
</dbReference>
<keyword evidence="3" id="KW-0067">ATP-binding</keyword>
<dbReference type="PANTHER" id="PTHR35526:SF3">
    <property type="entry name" value="ANTI-SIGMA-F FACTOR RSBW"/>
    <property type="match status" value="1"/>
</dbReference>
<dbReference type="EMBL" id="JAMQGM010000049">
    <property type="protein sequence ID" value="MCM2579931.1"/>
    <property type="molecule type" value="Genomic_DNA"/>
</dbReference>
<evidence type="ECO:0000259" key="2">
    <source>
        <dbReference type="Pfam" id="PF13581"/>
    </source>
</evidence>
<dbReference type="InterPro" id="IPR050267">
    <property type="entry name" value="Anti-sigma-factor_SerPK"/>
</dbReference>
<dbReference type="SUPFAM" id="SSF55874">
    <property type="entry name" value="ATPase domain of HSP90 chaperone/DNA topoisomerase II/histidine kinase"/>
    <property type="match status" value="1"/>
</dbReference>
<keyword evidence="1" id="KW-0808">Transferase</keyword>
<keyword evidence="3" id="KW-0547">Nucleotide-binding</keyword>
<keyword evidence="1" id="KW-0723">Serine/threonine-protein kinase</keyword>
<dbReference type="GO" id="GO:0005524">
    <property type="term" value="F:ATP binding"/>
    <property type="evidence" value="ECO:0007669"/>
    <property type="project" value="UniProtKB-KW"/>
</dbReference>
<dbReference type="Pfam" id="PF13581">
    <property type="entry name" value="HATPase_c_2"/>
    <property type="match status" value="1"/>
</dbReference>
<protein>
    <submittedName>
        <fullName evidence="3">ATP-binding protein</fullName>
    </submittedName>
</protein>
<keyword evidence="1" id="KW-0418">Kinase</keyword>
<dbReference type="PANTHER" id="PTHR35526">
    <property type="entry name" value="ANTI-SIGMA-F FACTOR RSBW-RELATED"/>
    <property type="match status" value="1"/>
</dbReference>
<reference evidence="3" key="1">
    <citation type="journal article" date="2023" name="Int. J. Syst. Evol. Microbiol.">
        <title>Streptomyces meridianus sp. nov. isolated from brackish water of the Tagus estuary in Alcochete, Portugal.</title>
        <authorList>
            <person name="Santos J.D.N."/>
            <person name="Klimek D."/>
            <person name="Calusinska M."/>
            <person name="Lobo Da Cunha A."/>
            <person name="Catita J."/>
            <person name="Goncalves H."/>
            <person name="Gonzalez I."/>
            <person name="Reyes F."/>
            <person name="Lage O.M."/>
        </authorList>
    </citation>
    <scope>NUCLEOTIDE SEQUENCE</scope>
    <source>
        <strain evidence="3">MTZ3.1</strain>
    </source>
</reference>
<evidence type="ECO:0000313" key="4">
    <source>
        <dbReference type="Proteomes" id="UP001167160"/>
    </source>
</evidence>